<sequence>MIYDQQSDMSEIHAPVEMKVILRSNAKSNGNNDTKSASANSKRDSKNKNYTSASAQRIDISKFTQHLKGVTARKSSQECAKSIRIALESAGARFQSHPVAAADWGGTLMKLGYRKINLSFDKPKEGDIYIINRTGSHVYGHIAGYTGSGWVSDFKQAGYAVYKDSVKYTYYRMTE</sequence>
<evidence type="ECO:0000313" key="3">
    <source>
        <dbReference type="Proteomes" id="UP000502297"/>
    </source>
</evidence>
<dbReference type="Gene3D" id="3.90.1720.10">
    <property type="entry name" value="endopeptidase domain like (from Nostoc punctiforme)"/>
    <property type="match status" value="1"/>
</dbReference>
<name>A0A6G8RSQ5_9GAMM</name>
<reference evidence="2 3" key="1">
    <citation type="submission" date="2020-03" db="EMBL/GenBank/DDBJ databases">
        <authorList>
            <person name="Zhu W."/>
        </authorList>
    </citation>
    <scope>NUCLEOTIDE SEQUENCE [LARGE SCALE GENOMIC DNA]</scope>
    <source>
        <strain evidence="2 3">323-1</strain>
    </source>
</reference>
<gene>
    <name evidence="2" type="ORF">G8E00_02740</name>
</gene>
<dbReference type="Proteomes" id="UP000502297">
    <property type="component" value="Chromosome"/>
</dbReference>
<protein>
    <submittedName>
        <fullName evidence="2">CHAP domain-containing protein</fullName>
    </submittedName>
</protein>
<organism evidence="2 3">
    <name type="scientific">Acinetobacter shaoyimingii</name>
    <dbReference type="NCBI Taxonomy" id="2715164"/>
    <lineage>
        <taxon>Bacteria</taxon>
        <taxon>Pseudomonadati</taxon>
        <taxon>Pseudomonadota</taxon>
        <taxon>Gammaproteobacteria</taxon>
        <taxon>Moraxellales</taxon>
        <taxon>Moraxellaceae</taxon>
        <taxon>Acinetobacter</taxon>
    </lineage>
</organism>
<keyword evidence="3" id="KW-1185">Reference proteome</keyword>
<dbReference type="KEGG" id="asha:G8E00_02740"/>
<feature type="compositionally biased region" description="Polar residues" evidence="1">
    <location>
        <begin position="25"/>
        <end position="40"/>
    </location>
</feature>
<proteinExistence type="predicted"/>
<dbReference type="AlphaFoldDB" id="A0A6G8RSQ5"/>
<dbReference type="EMBL" id="CP049801">
    <property type="protein sequence ID" value="QIO04962.1"/>
    <property type="molecule type" value="Genomic_DNA"/>
</dbReference>
<accession>A0A6G8RSQ5</accession>
<dbReference type="RefSeq" id="WP_166008516.1">
    <property type="nucleotide sequence ID" value="NZ_CP049801.1"/>
</dbReference>
<feature type="region of interest" description="Disordered" evidence="1">
    <location>
        <begin position="24"/>
        <end position="53"/>
    </location>
</feature>
<evidence type="ECO:0000256" key="1">
    <source>
        <dbReference type="SAM" id="MobiDB-lite"/>
    </source>
</evidence>
<evidence type="ECO:0000313" key="2">
    <source>
        <dbReference type="EMBL" id="QIO04962.1"/>
    </source>
</evidence>